<dbReference type="EMBL" id="BAMD01000080">
    <property type="protein sequence ID" value="GAF05343.1"/>
    <property type="molecule type" value="Genomic_DNA"/>
</dbReference>
<evidence type="ECO:0000313" key="3">
    <source>
        <dbReference type="Proteomes" id="UP000019402"/>
    </source>
</evidence>
<dbReference type="PANTHER" id="PTHR37809">
    <property type="entry name" value="RIBOSOMAL PROTEIN S12 METHYLTHIOTRANSFERASE ACCESSORY FACTOR YCAO"/>
    <property type="match status" value="1"/>
</dbReference>
<sequence>MEYYLKNRDYKTHKPLTTINNIRNILSNIDCFTYEIIWQNIFKGFHSVRIETIDGFGTNGKGDNKEYALASAYGEFLERLQNNMHLGSKALTRRLYSKIKEETGFCFYPDERIITYEEIFELPSDFLKVFEKDIETDLNEYLELYFNRLKENSFNGAISIPFYDIKNKSIQYFPFNILHSLTGSNGMCAGNSPAEAIFQGICELLERYSTNLIYNKQLTPPTISKQILKKFKKQYAKIEEIEREGYKVIIKDFSAGKKLPCIGTIIIDEKRNYYRLNVGSDTHFPIALSRSLQEIFQGIKERKHLEDVMLPIPDVEHEYFLNSDKSSVDKRKEQFMQFTINGSGVFPKSLFGSENSYESDLSIFEGDSSYEDQIKSLNSFIEQLGFSLYIRDVSFLGFPAYHIFIPEISVIGKKSPSLMRNRDEKEVQRSFISDKVEDAFFPFLKMDKTKAKFLILALENEPMELMKDVLKLDFVNNSMWGQLRVSYFLVVLSIYTEDYIKAVNFLNMHTSEIDLRKFPYYKAAMLYLKDKVNKIDMEQTYLKLSKKFGTGIADEVINDFNPNNVLNGIHIPICPDCKNCVLINDCKTYETINLTVNVNNYAKNSNTNQNELYMLFS</sequence>
<dbReference type="Proteomes" id="UP000019402">
    <property type="component" value="Unassembled WGS sequence"/>
</dbReference>
<evidence type="ECO:0000259" key="1">
    <source>
        <dbReference type="PROSITE" id="PS51664"/>
    </source>
</evidence>
<evidence type="ECO:0000313" key="2">
    <source>
        <dbReference type="EMBL" id="GAF05343.1"/>
    </source>
</evidence>
<dbReference type="Gene3D" id="3.30.1330.230">
    <property type="match status" value="1"/>
</dbReference>
<organism evidence="2 3">
    <name type="scientific">Saccharicrinis fermentans DSM 9555 = JCM 21142</name>
    <dbReference type="NCBI Taxonomy" id="869213"/>
    <lineage>
        <taxon>Bacteria</taxon>
        <taxon>Pseudomonadati</taxon>
        <taxon>Bacteroidota</taxon>
        <taxon>Bacteroidia</taxon>
        <taxon>Marinilabiliales</taxon>
        <taxon>Marinilabiliaceae</taxon>
        <taxon>Saccharicrinis</taxon>
    </lineage>
</organism>
<keyword evidence="3" id="KW-1185">Reference proteome</keyword>
<feature type="domain" description="YcaO" evidence="1">
    <location>
        <begin position="60"/>
        <end position="444"/>
    </location>
</feature>
<gene>
    <name evidence="2" type="ORF">JCM21142_104074</name>
</gene>
<dbReference type="InterPro" id="IPR003776">
    <property type="entry name" value="YcaO-like_dom"/>
</dbReference>
<accession>W7YCY2</accession>
<proteinExistence type="predicted"/>
<comment type="caution">
    <text evidence="2">The sequence shown here is derived from an EMBL/GenBank/DDBJ whole genome shotgun (WGS) entry which is preliminary data.</text>
</comment>
<dbReference type="PROSITE" id="PS51664">
    <property type="entry name" value="YCAO"/>
    <property type="match status" value="1"/>
</dbReference>
<name>W7YCY2_9BACT</name>
<dbReference type="STRING" id="869213.GCA_000517085_02639"/>
<protein>
    <recommendedName>
        <fullName evidence="1">YcaO domain-containing protein</fullName>
    </recommendedName>
</protein>
<reference evidence="2 3" key="1">
    <citation type="journal article" date="2014" name="Genome Announc.">
        <title>Draft Genome Sequence of Cytophaga fermentans JCM 21142T, a Facultative Anaerobe Isolated from Marine Mud.</title>
        <authorList>
            <person name="Starns D."/>
            <person name="Oshima K."/>
            <person name="Suda W."/>
            <person name="Iino T."/>
            <person name="Yuki M."/>
            <person name="Inoue J."/>
            <person name="Kitamura K."/>
            <person name="Iida T."/>
            <person name="Darby A."/>
            <person name="Hattori M."/>
            <person name="Ohkuma M."/>
        </authorList>
    </citation>
    <scope>NUCLEOTIDE SEQUENCE [LARGE SCALE GENOMIC DNA]</scope>
    <source>
        <strain evidence="2 3">JCM 21142</strain>
    </source>
</reference>
<dbReference type="eggNOG" id="COG1944">
    <property type="taxonomic scope" value="Bacteria"/>
</dbReference>
<dbReference type="NCBIfam" id="TIGR00702">
    <property type="entry name" value="YcaO-type kinase domain"/>
    <property type="match status" value="1"/>
</dbReference>
<dbReference type="RefSeq" id="WP_027472195.1">
    <property type="nucleotide sequence ID" value="NZ_BAMD01000080.1"/>
</dbReference>
<dbReference type="PANTHER" id="PTHR37809:SF1">
    <property type="entry name" value="RIBOSOMAL PROTEIN S12 METHYLTHIOTRANSFERASE ACCESSORY FACTOR YCAO"/>
    <property type="match status" value="1"/>
</dbReference>
<dbReference type="OrthoDB" id="9761274at2"/>
<dbReference type="Pfam" id="PF02624">
    <property type="entry name" value="YcaO"/>
    <property type="match status" value="1"/>
</dbReference>
<dbReference type="AlphaFoldDB" id="W7YCY2"/>